<keyword evidence="1" id="KW-0812">Transmembrane</keyword>
<proteinExistence type="predicted"/>
<dbReference type="STRING" id="988801.SAMN05216522_10564"/>
<dbReference type="Pfam" id="PF05661">
    <property type="entry name" value="DUF808"/>
    <property type="match status" value="1"/>
</dbReference>
<sequence>MAGTSLFALLDDISTLLDDVSIMGKVAAKKTAGVLGDDLSLNAQQVSGVKANRELPVVWGVAKGSLLNKVILVPLALLISAFAPWLITPLLMLGGAYLCFEGIEKVLDWIFPEKDKKSPEARQARLAKLSQEDAANYEKDKIKGAVRTDFILSAEIVTLTLGIVSDAPLLNQIVIMAGIALLVTVGVYGLVGVIVKIDDAGYWLEEHKNGLARGLGKFLLLLAPKLMKFLSVVGTLAMFLVGGGIVIHGWPLLHHWIEQLTHSLTQALPSAISSLGESVISNLSSLVVGALLGGVVLIVVKVVSKLFGTKKSEEQPK</sequence>
<keyword evidence="3" id="KW-1185">Reference proteome</keyword>
<evidence type="ECO:0000313" key="3">
    <source>
        <dbReference type="Proteomes" id="UP000242515"/>
    </source>
</evidence>
<protein>
    <recommendedName>
        <fullName evidence="4">Inner membrane protein YedI</fullName>
    </recommendedName>
</protein>
<dbReference type="AlphaFoldDB" id="A0A1H9HTS7"/>
<dbReference type="RefSeq" id="WP_092674961.1">
    <property type="nucleotide sequence ID" value="NZ_FOGC01000005.1"/>
</dbReference>
<dbReference type="PANTHER" id="PTHR30503">
    <property type="entry name" value="INNER MEMBRANE PROTEIN YEDI"/>
    <property type="match status" value="1"/>
</dbReference>
<feature type="transmembrane region" description="Helical" evidence="1">
    <location>
        <begin position="283"/>
        <end position="303"/>
    </location>
</feature>
<gene>
    <name evidence="2" type="ORF">SAMN05216522_10564</name>
</gene>
<keyword evidence="1" id="KW-0472">Membrane</keyword>
<reference evidence="3" key="1">
    <citation type="submission" date="2016-10" db="EMBL/GenBank/DDBJ databases">
        <authorList>
            <person name="Varghese N."/>
            <person name="Submissions S."/>
        </authorList>
    </citation>
    <scope>NUCLEOTIDE SEQUENCE [LARGE SCALE GENOMIC DNA]</scope>
    <source>
        <strain evidence="3">8N4</strain>
    </source>
</reference>
<dbReference type="InterPro" id="IPR008526">
    <property type="entry name" value="YedI"/>
</dbReference>
<dbReference type="PANTHER" id="PTHR30503:SF3">
    <property type="entry name" value="INNER MEMBRANE PROTEIN YEDI"/>
    <property type="match status" value="1"/>
</dbReference>
<organism evidence="2 3">
    <name type="scientific">Rosenbergiella nectarea</name>
    <dbReference type="NCBI Taxonomy" id="988801"/>
    <lineage>
        <taxon>Bacteria</taxon>
        <taxon>Pseudomonadati</taxon>
        <taxon>Pseudomonadota</taxon>
        <taxon>Gammaproteobacteria</taxon>
        <taxon>Enterobacterales</taxon>
        <taxon>Erwiniaceae</taxon>
        <taxon>Rosenbergiella</taxon>
    </lineage>
</organism>
<keyword evidence="1" id="KW-1133">Transmembrane helix</keyword>
<name>A0A1H9HTS7_9GAMM</name>
<dbReference type="OrthoDB" id="9814178at2"/>
<dbReference type="PIRSF" id="PIRSF016660">
    <property type="entry name" value="YedI"/>
    <property type="match status" value="1"/>
</dbReference>
<evidence type="ECO:0000256" key="1">
    <source>
        <dbReference type="SAM" id="Phobius"/>
    </source>
</evidence>
<feature type="transmembrane region" description="Helical" evidence="1">
    <location>
        <begin position="71"/>
        <end position="100"/>
    </location>
</feature>
<feature type="transmembrane region" description="Helical" evidence="1">
    <location>
        <begin position="229"/>
        <end position="250"/>
    </location>
</feature>
<evidence type="ECO:0008006" key="4">
    <source>
        <dbReference type="Google" id="ProtNLM"/>
    </source>
</evidence>
<accession>A0A1H9HTS7</accession>
<feature type="transmembrane region" description="Helical" evidence="1">
    <location>
        <begin position="173"/>
        <end position="195"/>
    </location>
</feature>
<dbReference type="GO" id="GO:0005886">
    <property type="term" value="C:plasma membrane"/>
    <property type="evidence" value="ECO:0007669"/>
    <property type="project" value="TreeGrafter"/>
</dbReference>
<dbReference type="NCBIfam" id="NF007476">
    <property type="entry name" value="PRK10062.1"/>
    <property type="match status" value="1"/>
</dbReference>
<dbReference type="Proteomes" id="UP000242515">
    <property type="component" value="Unassembled WGS sequence"/>
</dbReference>
<evidence type="ECO:0000313" key="2">
    <source>
        <dbReference type="EMBL" id="SEQ65734.1"/>
    </source>
</evidence>
<dbReference type="EMBL" id="FOGC01000005">
    <property type="protein sequence ID" value="SEQ65734.1"/>
    <property type="molecule type" value="Genomic_DNA"/>
</dbReference>